<evidence type="ECO:0000256" key="4">
    <source>
        <dbReference type="PROSITE-ProRule" id="PRU00024"/>
    </source>
</evidence>
<dbReference type="SUPFAM" id="SSF57850">
    <property type="entry name" value="RING/U-box"/>
    <property type="match status" value="1"/>
</dbReference>
<dbReference type="Proteomes" id="UP000472277">
    <property type="component" value="Chromosome 19"/>
</dbReference>
<dbReference type="OMA" id="HCICLLC"/>
<dbReference type="SMART" id="SM00336">
    <property type="entry name" value="BBOX"/>
    <property type="match status" value="1"/>
</dbReference>
<dbReference type="Ensembl" id="ENSSTUT00000093358.1">
    <property type="protein sequence ID" value="ENSSTUP00000087728.1"/>
    <property type="gene ID" value="ENSSTUG00000038611.1"/>
</dbReference>
<dbReference type="PANTHER" id="PTHR25465">
    <property type="entry name" value="B-BOX DOMAIN CONTAINING"/>
    <property type="match status" value="1"/>
</dbReference>
<dbReference type="InterPro" id="IPR058030">
    <property type="entry name" value="TRIM8/14/16/25/29/45/65_CC"/>
</dbReference>
<proteinExistence type="predicted"/>
<evidence type="ECO:0000256" key="3">
    <source>
        <dbReference type="ARBA" id="ARBA00022833"/>
    </source>
</evidence>
<dbReference type="PROSITE" id="PS50119">
    <property type="entry name" value="ZF_BBOX"/>
    <property type="match status" value="1"/>
</dbReference>
<dbReference type="InterPro" id="IPR051051">
    <property type="entry name" value="E3_ubiq-ligase_TRIM/RNF"/>
</dbReference>
<dbReference type="GO" id="GO:0008270">
    <property type="term" value="F:zinc ion binding"/>
    <property type="evidence" value="ECO:0007669"/>
    <property type="project" value="UniProtKB-KW"/>
</dbReference>
<keyword evidence="2 4" id="KW-0863">Zinc-finger</keyword>
<evidence type="ECO:0000256" key="1">
    <source>
        <dbReference type="ARBA" id="ARBA00022723"/>
    </source>
</evidence>
<keyword evidence="3" id="KW-0862">Zinc</keyword>
<accession>A0A674CWB8</accession>
<reference evidence="6" key="2">
    <citation type="submission" date="2025-09" db="UniProtKB">
        <authorList>
            <consortium name="Ensembl"/>
        </authorList>
    </citation>
    <scope>IDENTIFICATION</scope>
</reference>
<dbReference type="Pfam" id="PF00643">
    <property type="entry name" value="zf-B_box"/>
    <property type="match status" value="1"/>
</dbReference>
<dbReference type="Gene3D" id="3.30.160.60">
    <property type="entry name" value="Classic Zinc Finger"/>
    <property type="match status" value="1"/>
</dbReference>
<dbReference type="SUPFAM" id="SSF57845">
    <property type="entry name" value="B-box zinc-binding domain"/>
    <property type="match status" value="1"/>
</dbReference>
<reference evidence="6" key="1">
    <citation type="submission" date="2025-08" db="UniProtKB">
        <authorList>
            <consortium name="Ensembl"/>
        </authorList>
    </citation>
    <scope>IDENTIFICATION</scope>
</reference>
<dbReference type="GeneTree" id="ENSGT01150000286899"/>
<protein>
    <recommendedName>
        <fullName evidence="5">B box-type domain-containing protein</fullName>
    </recommendedName>
</protein>
<dbReference type="InParanoid" id="A0A674CWB8"/>
<name>A0A674CWB8_SALTR</name>
<keyword evidence="7" id="KW-1185">Reference proteome</keyword>
<dbReference type="CDD" id="cd19769">
    <property type="entry name" value="Bbox2_TRIM16-like"/>
    <property type="match status" value="1"/>
</dbReference>
<evidence type="ECO:0000313" key="6">
    <source>
        <dbReference type="Ensembl" id="ENSSTUP00000087728.1"/>
    </source>
</evidence>
<evidence type="ECO:0000259" key="5">
    <source>
        <dbReference type="PROSITE" id="PS50119"/>
    </source>
</evidence>
<dbReference type="Gene3D" id="4.10.830.40">
    <property type="match status" value="1"/>
</dbReference>
<keyword evidence="1" id="KW-0479">Metal-binding</keyword>
<feature type="domain" description="B box-type" evidence="5">
    <location>
        <begin position="136"/>
        <end position="176"/>
    </location>
</feature>
<dbReference type="Pfam" id="PF25600">
    <property type="entry name" value="TRIM_CC"/>
    <property type="match status" value="1"/>
</dbReference>
<dbReference type="PANTHER" id="PTHR25465:SF5">
    <property type="entry name" value="E3 UBIQUITIN_ISG15 LIGASE TRIM25-RELATED"/>
    <property type="match status" value="1"/>
</dbReference>
<dbReference type="AlphaFoldDB" id="A0A674CWB8"/>
<dbReference type="InterPro" id="IPR000315">
    <property type="entry name" value="Znf_B-box"/>
</dbReference>
<evidence type="ECO:0000313" key="7">
    <source>
        <dbReference type="Proteomes" id="UP000472277"/>
    </source>
</evidence>
<organism evidence="6 7">
    <name type="scientific">Salmo trutta</name>
    <name type="common">Brown trout</name>
    <dbReference type="NCBI Taxonomy" id="8032"/>
    <lineage>
        <taxon>Eukaryota</taxon>
        <taxon>Metazoa</taxon>
        <taxon>Chordata</taxon>
        <taxon>Craniata</taxon>
        <taxon>Vertebrata</taxon>
        <taxon>Euteleostomi</taxon>
        <taxon>Actinopterygii</taxon>
        <taxon>Neopterygii</taxon>
        <taxon>Teleostei</taxon>
        <taxon>Protacanthopterygii</taxon>
        <taxon>Salmoniformes</taxon>
        <taxon>Salmonidae</taxon>
        <taxon>Salmoninae</taxon>
        <taxon>Salmo</taxon>
    </lineage>
</organism>
<sequence length="405" mass="45844">MFSVPKIKICYKQSGLSFESISCLICLDPLRDLVTIPCMSHSCPQSRQSFSLPILRKSTMLAELVEKLKTGLQAVPLVHCYAGPGDVECDVCTGRKCKAFKSCLVCLASYCETHLQPHYDSPAFKKHRLVKSSTQLQERICSRHDKLLEIYCHSDQHCICLLCLMDEHKGHETVSAASEGTEKQKLLDLKQTTYQQMIQERERELRDIKLGVFHIIHFADESVENSERIFTEMIRSIERCSEVKELIRPQERAAVSGSEGLQERLKQEVAELGSRGAELEQLSHTEDHIHFLQIVLSLIAKLDPKGVHSPSCCPCLWFKDVTRSVSELKERLEKICQEEVEKIPSKPNAWPTTQPLATAACPPAQPLAQLQPLQRTQLDPHSPPLGLDSVDVTMSSNQYKHLHWI</sequence>
<evidence type="ECO:0000256" key="2">
    <source>
        <dbReference type="ARBA" id="ARBA00022771"/>
    </source>
</evidence>